<keyword evidence="2" id="KW-0813">Transport</keyword>
<dbReference type="GO" id="GO:0005524">
    <property type="term" value="F:ATP binding"/>
    <property type="evidence" value="ECO:0007669"/>
    <property type="project" value="UniProtKB-KW"/>
</dbReference>
<dbReference type="PROSITE" id="PS00211">
    <property type="entry name" value="ABC_TRANSPORTER_1"/>
    <property type="match status" value="1"/>
</dbReference>
<evidence type="ECO:0000259" key="12">
    <source>
        <dbReference type="PROSITE" id="PS50929"/>
    </source>
</evidence>
<dbReference type="PROSITE" id="PS50929">
    <property type="entry name" value="ABC_TM1F"/>
    <property type="match status" value="2"/>
</dbReference>
<accession>A0AA36HRV7</accession>
<feature type="domain" description="ABC transporter" evidence="11">
    <location>
        <begin position="1052"/>
        <end position="1291"/>
    </location>
</feature>
<name>A0AA36HRV7_9DINO</name>
<dbReference type="PANTHER" id="PTHR24223">
    <property type="entry name" value="ATP-BINDING CASSETTE SUB-FAMILY C"/>
    <property type="match status" value="1"/>
</dbReference>
<protein>
    <submittedName>
        <fullName evidence="13">Uncharacterized protein</fullName>
    </submittedName>
</protein>
<keyword evidence="8 10" id="KW-1133">Transmembrane helix</keyword>
<feature type="domain" description="ABC transporter" evidence="11">
    <location>
        <begin position="436"/>
        <end position="660"/>
    </location>
</feature>
<dbReference type="Gene3D" id="3.40.50.300">
    <property type="entry name" value="P-loop containing nucleotide triphosphate hydrolases"/>
    <property type="match status" value="2"/>
</dbReference>
<dbReference type="SUPFAM" id="SSF90123">
    <property type="entry name" value="ABC transporter transmembrane region"/>
    <property type="match status" value="2"/>
</dbReference>
<evidence type="ECO:0000256" key="7">
    <source>
        <dbReference type="ARBA" id="ARBA00022840"/>
    </source>
</evidence>
<feature type="transmembrane region" description="Helical" evidence="10">
    <location>
        <begin position="158"/>
        <end position="180"/>
    </location>
</feature>
<dbReference type="CDD" id="cd18603">
    <property type="entry name" value="ABC_6TM_MRP1_2_3_6_D2_like"/>
    <property type="match status" value="1"/>
</dbReference>
<gene>
    <name evidence="13" type="ORF">EVOR1521_LOCUS3403</name>
</gene>
<comment type="subcellular location">
    <subcellularLocation>
        <location evidence="1">Vacuole membrane</location>
        <topology evidence="1">Multi-pass membrane protein</topology>
    </subcellularLocation>
</comment>
<organism evidence="13 14">
    <name type="scientific">Effrenium voratum</name>
    <dbReference type="NCBI Taxonomy" id="2562239"/>
    <lineage>
        <taxon>Eukaryota</taxon>
        <taxon>Sar</taxon>
        <taxon>Alveolata</taxon>
        <taxon>Dinophyceae</taxon>
        <taxon>Suessiales</taxon>
        <taxon>Symbiodiniaceae</taxon>
        <taxon>Effrenium</taxon>
    </lineage>
</organism>
<dbReference type="FunFam" id="3.40.50.300:FF:000163">
    <property type="entry name" value="Multidrug resistance-associated protein member 4"/>
    <property type="match status" value="1"/>
</dbReference>
<dbReference type="GO" id="GO:0140359">
    <property type="term" value="F:ABC-type transporter activity"/>
    <property type="evidence" value="ECO:0007669"/>
    <property type="project" value="InterPro"/>
</dbReference>
<feature type="transmembrane region" description="Helical" evidence="10">
    <location>
        <begin position="776"/>
        <end position="799"/>
    </location>
</feature>
<feature type="transmembrane region" description="Helical" evidence="10">
    <location>
        <begin position="374"/>
        <end position="393"/>
    </location>
</feature>
<keyword evidence="14" id="KW-1185">Reference proteome</keyword>
<sequence>MSGVQRAELAAPLFAEGSGPEASAAPEDAAWCLARVTFSWVGAIISEGYQRERRRAQGQSDERAQMSLTDADLLALRSDDEPTQLSQAALEAWQAEPQDQKSLARVLRRAFGAPFMFAAFFKLLYDTLQMVGPYILKDLLNYLGRCGKPGESCELGTGMALVALMLASAALQTSVLHQYFHRCFRTGMRFNAACISLVYHKALRLGPGADAGKESQRTSGEIVNLMAVDSQRLQDTTTYLHTLWSGPYQIVITLIFLHWVVGWATVAGVMVMLLQIPAVTVVARRIRLAQRALMSIKDERIKVTNEAFGSIRLLKMYGWEDSFEARLDGIRERELKQLRKYQILNIISSAMWATAPILTALATFAVYSALYGELTPATAFTAVSLFNVLRFPLTMFPNTVTSAVEAKVALRRLEEFLCSPEITGRVDNPGQAAIIARSADLKWPNGTVLLSPASFTVPAPGQAQAHLTVILGAVGAGKSGLLQAIIGDLSPVAGELSVSGSIAYVPQVSWIRNATLKDNIIFNSQFEEDRYHAVLKACCLLPDLESLPNGDLTEIGEKGVNLSGGQKQRISLARAVYSQADLLLLDDPLSAVDSHVAKSLLKMFRSPLLAKSSIVLCTHHVQAVQSADQILVISKGLEVENSLLEDSEPREATGTPQVVFCGSLPLFRERFPKLTLAEASPALARQVSEEVGMTVAKSTEAGKLVQKEEEQLGSVPADVYSAYIQAAGGWCLAVTVLSGVLCGQGLQAAASAWISYWSDHSSPQNPNYVSSSVGLIGYTGLSLTAFLGIFLTSALFRLTALKAARTFHRRLLTTLLRLPMTFFDTTPLGRVLNRFSKDIYTVDEVLQNILYSYLQVVSAVICTIVVISFATPWFLVLVIPLLYVYRATQNYYIPASRQLKRIESNLRSPIFSHFSETLDGTALIRAYGQQRTFVAENMEKVSRNMRAYYSNFSSNRWLAVRLETIGALITCCAGTLAVLGRHTISAGVAGLSVSYALSVTQALNWVVRMAADRETSIVSVERIREYLNLDLEPPHHLPSDPTPNSWPREGSIEFQDIFLRYRPELPTVLNGLSLEVRAREKIGICGRTGAGKSSVLNVLLRIVEIESGRVLLDGLDINTLGLHCLRHSMTVIPQDPILFSGTLRFNLDPLSESNDQKLWQALQRSHLADHISTLESEGGPSGLDAVVQEQGKNFSLGQRQQMCLARALTRSNSILLLDEATSAVDRDTDELIQGTIKTEFKDHTVLCIAHRISTIMYSDRVCVLDAGKLAEIGPPQDLIKNAESRFAKLAAQDAMA</sequence>
<dbReference type="CDD" id="cd03250">
    <property type="entry name" value="ABCC_MRP_domain1"/>
    <property type="match status" value="1"/>
</dbReference>
<evidence type="ECO:0000256" key="9">
    <source>
        <dbReference type="ARBA" id="ARBA00023136"/>
    </source>
</evidence>
<dbReference type="Pfam" id="PF00664">
    <property type="entry name" value="ABC_membrane"/>
    <property type="match status" value="2"/>
</dbReference>
<evidence type="ECO:0000313" key="14">
    <source>
        <dbReference type="Proteomes" id="UP001178507"/>
    </source>
</evidence>
<feature type="transmembrane region" description="Helical" evidence="10">
    <location>
        <begin position="239"/>
        <end position="257"/>
    </location>
</feature>
<evidence type="ECO:0000256" key="6">
    <source>
        <dbReference type="ARBA" id="ARBA00022741"/>
    </source>
</evidence>
<dbReference type="PANTHER" id="PTHR24223:SF443">
    <property type="entry name" value="MULTIDRUG-RESISTANCE LIKE PROTEIN 1, ISOFORM I"/>
    <property type="match status" value="1"/>
</dbReference>
<keyword evidence="6" id="KW-0547">Nucleotide-binding</keyword>
<reference evidence="13" key="1">
    <citation type="submission" date="2023-08" db="EMBL/GenBank/DDBJ databases">
        <authorList>
            <person name="Chen Y."/>
            <person name="Shah S."/>
            <person name="Dougan E. K."/>
            <person name="Thang M."/>
            <person name="Chan C."/>
        </authorList>
    </citation>
    <scope>NUCLEOTIDE SEQUENCE</scope>
</reference>
<evidence type="ECO:0000256" key="2">
    <source>
        <dbReference type="ARBA" id="ARBA00022448"/>
    </source>
</evidence>
<dbReference type="EMBL" id="CAUJNA010000206">
    <property type="protein sequence ID" value="CAJ1373645.1"/>
    <property type="molecule type" value="Genomic_DNA"/>
</dbReference>
<evidence type="ECO:0000256" key="4">
    <source>
        <dbReference type="ARBA" id="ARBA00022692"/>
    </source>
</evidence>
<proteinExistence type="predicted"/>
<comment type="caution">
    <text evidence="13">The sequence shown here is derived from an EMBL/GenBank/DDBJ whole genome shotgun (WGS) entry which is preliminary data.</text>
</comment>
<feature type="domain" description="ABC transmembrane type-1" evidence="12">
    <location>
        <begin position="117"/>
        <end position="405"/>
    </location>
</feature>
<dbReference type="InterPro" id="IPR017871">
    <property type="entry name" value="ABC_transporter-like_CS"/>
</dbReference>
<evidence type="ECO:0000313" key="13">
    <source>
        <dbReference type="EMBL" id="CAJ1373645.1"/>
    </source>
</evidence>
<dbReference type="Gene3D" id="1.20.1560.10">
    <property type="entry name" value="ABC transporter type 1, transmembrane domain"/>
    <property type="match status" value="2"/>
</dbReference>
<evidence type="ECO:0000259" key="11">
    <source>
        <dbReference type="PROSITE" id="PS50893"/>
    </source>
</evidence>
<keyword evidence="4 10" id="KW-0812">Transmembrane</keyword>
<dbReference type="InterPro" id="IPR003593">
    <property type="entry name" value="AAA+_ATPase"/>
</dbReference>
<keyword evidence="9 10" id="KW-0472">Membrane</keyword>
<feature type="transmembrane region" description="Helical" evidence="10">
    <location>
        <begin position="106"/>
        <end position="125"/>
    </location>
</feature>
<keyword evidence="7" id="KW-0067">ATP-binding</keyword>
<feature type="transmembrane region" description="Helical" evidence="10">
    <location>
        <begin position="730"/>
        <end position="756"/>
    </location>
</feature>
<dbReference type="FunFam" id="3.40.50.300:FF:000997">
    <property type="entry name" value="Multidrug resistance-associated protein 1"/>
    <property type="match status" value="1"/>
</dbReference>
<keyword evidence="3" id="KW-0926">Vacuole</keyword>
<dbReference type="GO" id="GO:0016887">
    <property type="term" value="F:ATP hydrolysis activity"/>
    <property type="evidence" value="ECO:0007669"/>
    <property type="project" value="InterPro"/>
</dbReference>
<keyword evidence="5" id="KW-0677">Repeat</keyword>
<evidence type="ECO:0000256" key="8">
    <source>
        <dbReference type="ARBA" id="ARBA00022989"/>
    </source>
</evidence>
<feature type="transmembrane region" description="Helical" evidence="10">
    <location>
        <begin position="852"/>
        <end position="885"/>
    </location>
</feature>
<dbReference type="InterPro" id="IPR027417">
    <property type="entry name" value="P-loop_NTPase"/>
</dbReference>
<evidence type="ECO:0000256" key="3">
    <source>
        <dbReference type="ARBA" id="ARBA00022554"/>
    </source>
</evidence>
<dbReference type="GO" id="GO:0005774">
    <property type="term" value="C:vacuolar membrane"/>
    <property type="evidence" value="ECO:0007669"/>
    <property type="project" value="UniProtKB-SubCell"/>
</dbReference>
<evidence type="ECO:0000256" key="10">
    <source>
        <dbReference type="SAM" id="Phobius"/>
    </source>
</evidence>
<dbReference type="FunFam" id="1.20.1560.10:FF:000020">
    <property type="entry name" value="ABC metal ion transporter"/>
    <property type="match status" value="1"/>
</dbReference>
<dbReference type="InterPro" id="IPR036640">
    <property type="entry name" value="ABC1_TM_sf"/>
</dbReference>
<evidence type="ECO:0000256" key="5">
    <source>
        <dbReference type="ARBA" id="ARBA00022737"/>
    </source>
</evidence>
<dbReference type="CDD" id="cd18579">
    <property type="entry name" value="ABC_6TM_ABCC_D1"/>
    <property type="match status" value="1"/>
</dbReference>
<dbReference type="FunFam" id="1.20.1560.10:FF:000001">
    <property type="entry name" value="ATP-binding cassette subfamily C member 1"/>
    <property type="match status" value="1"/>
</dbReference>
<evidence type="ECO:0000256" key="1">
    <source>
        <dbReference type="ARBA" id="ARBA00004128"/>
    </source>
</evidence>
<dbReference type="InterPro" id="IPR050173">
    <property type="entry name" value="ABC_transporter_C-like"/>
</dbReference>
<dbReference type="Proteomes" id="UP001178507">
    <property type="component" value="Unassembled WGS sequence"/>
</dbReference>
<feature type="transmembrane region" description="Helical" evidence="10">
    <location>
        <begin position="343"/>
        <end position="368"/>
    </location>
</feature>
<feature type="transmembrane region" description="Helical" evidence="10">
    <location>
        <begin position="263"/>
        <end position="283"/>
    </location>
</feature>
<dbReference type="Pfam" id="PF00005">
    <property type="entry name" value="ABC_tran"/>
    <property type="match status" value="2"/>
</dbReference>
<dbReference type="InterPro" id="IPR011527">
    <property type="entry name" value="ABC1_TM_dom"/>
</dbReference>
<dbReference type="InterPro" id="IPR003439">
    <property type="entry name" value="ABC_transporter-like_ATP-bd"/>
</dbReference>
<dbReference type="SMART" id="SM00382">
    <property type="entry name" value="AAA"/>
    <property type="match status" value="2"/>
</dbReference>
<dbReference type="CDD" id="cd03244">
    <property type="entry name" value="ABCC_MRP_domain2"/>
    <property type="match status" value="1"/>
</dbReference>
<feature type="domain" description="ABC transmembrane type-1" evidence="12">
    <location>
        <begin position="734"/>
        <end position="1015"/>
    </location>
</feature>
<dbReference type="GO" id="GO:0000323">
    <property type="term" value="C:lytic vacuole"/>
    <property type="evidence" value="ECO:0007669"/>
    <property type="project" value="UniProtKB-ARBA"/>
</dbReference>
<dbReference type="InterPro" id="IPR044746">
    <property type="entry name" value="ABCC_6TM_D1"/>
</dbReference>
<dbReference type="SUPFAM" id="SSF52540">
    <property type="entry name" value="P-loop containing nucleoside triphosphate hydrolases"/>
    <property type="match status" value="2"/>
</dbReference>
<dbReference type="PROSITE" id="PS50893">
    <property type="entry name" value="ABC_TRANSPORTER_2"/>
    <property type="match status" value="2"/>
</dbReference>